<name>A0A7W4NPA6_9PROT</name>
<dbReference type="SMART" id="SM00530">
    <property type="entry name" value="HTH_XRE"/>
    <property type="match status" value="1"/>
</dbReference>
<gene>
    <name evidence="2" type="ORF">HLH48_02135</name>
</gene>
<dbReference type="Proteomes" id="UP000589085">
    <property type="component" value="Unassembled WGS sequence"/>
</dbReference>
<dbReference type="Pfam" id="PF13560">
    <property type="entry name" value="HTH_31"/>
    <property type="match status" value="1"/>
</dbReference>
<organism evidence="2 3">
    <name type="scientific">Gluconacetobacter sacchari</name>
    <dbReference type="NCBI Taxonomy" id="92759"/>
    <lineage>
        <taxon>Bacteria</taxon>
        <taxon>Pseudomonadati</taxon>
        <taxon>Pseudomonadota</taxon>
        <taxon>Alphaproteobacteria</taxon>
        <taxon>Acetobacterales</taxon>
        <taxon>Acetobacteraceae</taxon>
        <taxon>Gluconacetobacter</taxon>
    </lineage>
</organism>
<dbReference type="PROSITE" id="PS50943">
    <property type="entry name" value="HTH_CROC1"/>
    <property type="match status" value="1"/>
</dbReference>
<sequence length="298" mass="33547">MDISHNRSPVTPDEIRHLRAEMGKTQAQAAGLAGVNLSTWKRWESGKHQMPRRTFDHLAEVDVIESIACMAGVSQFIAEAIVGILPPVDAPIWKDEAEWRRSYGEYYDVGLRFDEDGWRSDPSRIIKHTMTLIVDNENLRESLPPKLARQLSVWPGLTPARIKAVRRAVNAIPAPSDPIWSDWSAWRANDLYAEIYDESVPTGGIYGCWPPRPRDVIAVGICYVQPADLKQTVNTIATARAERWVAAAPGREMPVLSGGEYDVWSIRRDDDLVVRGLSAILMGIPHWRDAFIRMERAS</sequence>
<dbReference type="SUPFAM" id="SSF47413">
    <property type="entry name" value="lambda repressor-like DNA-binding domains"/>
    <property type="match status" value="1"/>
</dbReference>
<dbReference type="Gene3D" id="1.10.260.40">
    <property type="entry name" value="lambda repressor-like DNA-binding domains"/>
    <property type="match status" value="1"/>
</dbReference>
<feature type="domain" description="HTH cro/C1-type" evidence="1">
    <location>
        <begin position="15"/>
        <end position="48"/>
    </location>
</feature>
<dbReference type="GO" id="GO:0003677">
    <property type="term" value="F:DNA binding"/>
    <property type="evidence" value="ECO:0007669"/>
    <property type="project" value="InterPro"/>
</dbReference>
<dbReference type="EMBL" id="JABEQJ010000002">
    <property type="protein sequence ID" value="MBB2158983.1"/>
    <property type="molecule type" value="Genomic_DNA"/>
</dbReference>
<comment type="caution">
    <text evidence="2">The sequence shown here is derived from an EMBL/GenBank/DDBJ whole genome shotgun (WGS) entry which is preliminary data.</text>
</comment>
<reference evidence="2 3" key="1">
    <citation type="submission" date="2020-04" db="EMBL/GenBank/DDBJ databases">
        <title>Description of novel Gluconacetobacter.</title>
        <authorList>
            <person name="Sombolestani A."/>
        </authorList>
    </citation>
    <scope>NUCLEOTIDE SEQUENCE [LARGE SCALE GENOMIC DNA]</scope>
    <source>
        <strain evidence="2 3">LMG 19747</strain>
    </source>
</reference>
<protein>
    <submittedName>
        <fullName evidence="2">Helix-turn-helix transcriptional regulator</fullName>
    </submittedName>
</protein>
<evidence type="ECO:0000259" key="1">
    <source>
        <dbReference type="PROSITE" id="PS50943"/>
    </source>
</evidence>
<dbReference type="AlphaFoldDB" id="A0A7W4NPA6"/>
<dbReference type="InterPro" id="IPR010982">
    <property type="entry name" value="Lambda_DNA-bd_dom_sf"/>
</dbReference>
<proteinExistence type="predicted"/>
<dbReference type="CDD" id="cd00093">
    <property type="entry name" value="HTH_XRE"/>
    <property type="match status" value="1"/>
</dbReference>
<dbReference type="InterPro" id="IPR001387">
    <property type="entry name" value="Cro/C1-type_HTH"/>
</dbReference>
<evidence type="ECO:0000313" key="3">
    <source>
        <dbReference type="Proteomes" id="UP000589085"/>
    </source>
</evidence>
<dbReference type="RefSeq" id="WP_182995854.1">
    <property type="nucleotide sequence ID" value="NZ_JABEQJ010000002.1"/>
</dbReference>
<accession>A0A7W4NPA6</accession>
<evidence type="ECO:0000313" key="2">
    <source>
        <dbReference type="EMBL" id="MBB2158983.1"/>
    </source>
</evidence>